<accession>A0A6P1E6Q1</accession>
<reference evidence="2" key="1">
    <citation type="journal article" date="2020" name="Microbiol. Resour. Announc.">
        <title>Draft Genome Sequences of Thiorhodococcus mannitoliphagus and Thiorhodococcus minor, Purple Sulfur Photosynthetic Bacteria in the Gammaproteobacterial Family Chromatiaceae.</title>
        <authorList>
            <person name="Aviles F.A."/>
            <person name="Meyer T.E."/>
            <person name="Kyndt J.A."/>
        </authorList>
    </citation>
    <scope>NUCLEOTIDE SEQUENCE [LARGE SCALE GENOMIC DNA]</scope>
    <source>
        <strain evidence="2">DSM 18266</strain>
    </source>
</reference>
<keyword evidence="2" id="KW-1185">Reference proteome</keyword>
<comment type="caution">
    <text evidence="1">The sequence shown here is derived from an EMBL/GenBank/DDBJ whole genome shotgun (WGS) entry which is preliminary data.</text>
</comment>
<reference evidence="1 2" key="2">
    <citation type="submission" date="2020-02" db="EMBL/GenBank/DDBJ databases">
        <title>Genome sequences of Thiorhodococcus mannitoliphagus and Thiorhodococcus minor, purple sulfur photosynthetic bacteria in the gammaproteobacterial family, Chromatiaceae.</title>
        <authorList>
            <person name="Aviles F.A."/>
            <person name="Meyer T.E."/>
            <person name="Kyndt J.A."/>
        </authorList>
    </citation>
    <scope>NUCLEOTIDE SEQUENCE [LARGE SCALE GENOMIC DNA]</scope>
    <source>
        <strain evidence="1 2">DSM 18266</strain>
    </source>
</reference>
<dbReference type="EMBL" id="JAAIJR010000172">
    <property type="protein sequence ID" value="NEX23235.1"/>
    <property type="molecule type" value="Genomic_DNA"/>
</dbReference>
<proteinExistence type="predicted"/>
<evidence type="ECO:0000313" key="1">
    <source>
        <dbReference type="EMBL" id="NEX23235.1"/>
    </source>
</evidence>
<dbReference type="AlphaFoldDB" id="A0A6P1E6Q1"/>
<organism evidence="1 2">
    <name type="scientific">Thiorhodococcus mannitoliphagus</name>
    <dbReference type="NCBI Taxonomy" id="329406"/>
    <lineage>
        <taxon>Bacteria</taxon>
        <taxon>Pseudomonadati</taxon>
        <taxon>Pseudomonadota</taxon>
        <taxon>Gammaproteobacteria</taxon>
        <taxon>Chromatiales</taxon>
        <taxon>Chromatiaceae</taxon>
        <taxon>Thiorhodococcus</taxon>
    </lineage>
</organism>
<dbReference type="RefSeq" id="WP_164656654.1">
    <property type="nucleotide sequence ID" value="NZ_JAAIJR010000172.1"/>
</dbReference>
<dbReference type="Proteomes" id="UP000471640">
    <property type="component" value="Unassembled WGS sequence"/>
</dbReference>
<gene>
    <name evidence="1" type="ORF">G3480_23545</name>
</gene>
<name>A0A6P1E6Q1_9GAMM</name>
<evidence type="ECO:0000313" key="2">
    <source>
        <dbReference type="Proteomes" id="UP000471640"/>
    </source>
</evidence>
<sequence>MTSVFIDGIQTLGVHNQVVRLQLMQLKPDGKPEPELQLLIPVSIVKQIVDALNKSVK</sequence>
<protein>
    <submittedName>
        <fullName evidence="1">Uncharacterized protein</fullName>
    </submittedName>
</protein>